<feature type="transmembrane region" description="Helical" evidence="1">
    <location>
        <begin position="58"/>
        <end position="76"/>
    </location>
</feature>
<proteinExistence type="predicted"/>
<feature type="transmembrane region" description="Helical" evidence="1">
    <location>
        <begin position="27"/>
        <end position="46"/>
    </location>
</feature>
<accession>A0A0D3JUI0</accession>
<dbReference type="KEGG" id="ehx:EMIHUDRAFT_205121"/>
<name>A0A0D3JUI0_EMIH1</name>
<dbReference type="HOGENOM" id="CLU_630801_0_0_1"/>
<evidence type="ECO:0000313" key="3">
    <source>
        <dbReference type="Proteomes" id="UP000013827"/>
    </source>
</evidence>
<dbReference type="PaxDb" id="2903-EOD27165"/>
<feature type="transmembrane region" description="Helical" evidence="1">
    <location>
        <begin position="88"/>
        <end position="109"/>
    </location>
</feature>
<dbReference type="AlphaFoldDB" id="A0A0D3JUI0"/>
<keyword evidence="1" id="KW-1133">Transmembrane helix</keyword>
<reference evidence="2" key="2">
    <citation type="submission" date="2024-10" db="UniProtKB">
        <authorList>
            <consortium name="EnsemblProtists"/>
        </authorList>
    </citation>
    <scope>IDENTIFICATION</scope>
</reference>
<dbReference type="GeneID" id="17272711"/>
<reference evidence="3" key="1">
    <citation type="journal article" date="2013" name="Nature">
        <title>Pan genome of the phytoplankton Emiliania underpins its global distribution.</title>
        <authorList>
            <person name="Read B.A."/>
            <person name="Kegel J."/>
            <person name="Klute M.J."/>
            <person name="Kuo A."/>
            <person name="Lefebvre S.C."/>
            <person name="Maumus F."/>
            <person name="Mayer C."/>
            <person name="Miller J."/>
            <person name="Monier A."/>
            <person name="Salamov A."/>
            <person name="Young J."/>
            <person name="Aguilar M."/>
            <person name="Claverie J.M."/>
            <person name="Frickenhaus S."/>
            <person name="Gonzalez K."/>
            <person name="Herman E.K."/>
            <person name="Lin Y.C."/>
            <person name="Napier J."/>
            <person name="Ogata H."/>
            <person name="Sarno A.F."/>
            <person name="Shmutz J."/>
            <person name="Schroeder D."/>
            <person name="de Vargas C."/>
            <person name="Verret F."/>
            <person name="von Dassow P."/>
            <person name="Valentin K."/>
            <person name="Van de Peer Y."/>
            <person name="Wheeler G."/>
            <person name="Dacks J.B."/>
            <person name="Delwiche C.F."/>
            <person name="Dyhrman S.T."/>
            <person name="Glockner G."/>
            <person name="John U."/>
            <person name="Richards T."/>
            <person name="Worden A.Z."/>
            <person name="Zhang X."/>
            <person name="Grigoriev I.V."/>
            <person name="Allen A.E."/>
            <person name="Bidle K."/>
            <person name="Borodovsky M."/>
            <person name="Bowler C."/>
            <person name="Brownlee C."/>
            <person name="Cock J.M."/>
            <person name="Elias M."/>
            <person name="Gladyshev V.N."/>
            <person name="Groth M."/>
            <person name="Guda C."/>
            <person name="Hadaegh A."/>
            <person name="Iglesias-Rodriguez M.D."/>
            <person name="Jenkins J."/>
            <person name="Jones B.M."/>
            <person name="Lawson T."/>
            <person name="Leese F."/>
            <person name="Lindquist E."/>
            <person name="Lobanov A."/>
            <person name="Lomsadze A."/>
            <person name="Malik S.B."/>
            <person name="Marsh M.E."/>
            <person name="Mackinder L."/>
            <person name="Mock T."/>
            <person name="Mueller-Roeber B."/>
            <person name="Pagarete A."/>
            <person name="Parker M."/>
            <person name="Probert I."/>
            <person name="Quesneville H."/>
            <person name="Raines C."/>
            <person name="Rensing S.A."/>
            <person name="Riano-Pachon D.M."/>
            <person name="Richier S."/>
            <person name="Rokitta S."/>
            <person name="Shiraiwa Y."/>
            <person name="Soanes D.M."/>
            <person name="van der Giezen M."/>
            <person name="Wahlund T.M."/>
            <person name="Williams B."/>
            <person name="Wilson W."/>
            <person name="Wolfe G."/>
            <person name="Wurch L.L."/>
        </authorList>
    </citation>
    <scope>NUCLEOTIDE SEQUENCE</scope>
</reference>
<feature type="transmembrane region" description="Helical" evidence="1">
    <location>
        <begin position="141"/>
        <end position="161"/>
    </location>
</feature>
<evidence type="ECO:0000313" key="2">
    <source>
        <dbReference type="EnsemblProtists" id="EOD27165"/>
    </source>
</evidence>
<sequence length="456" mass="48764">MSLLALGRNGRSQAGAEASGLDSLMGWAYTTIEFTLFLWSIAVGLAYDGLAALLTSRVYRAGAGAVLLYLLGTTLIELVTSGDGGPELLFFLRMAVFVYCVGYQVRALCDYTPVRVLLLLSGGYPLFRHGAAAIAEPFRDYAAMGPYAGVLLTFSAIYLAMRSMGRHVGYFMDTYIKTYVLETRIDSLLRRVRGGGAHADEPSEESVSLLHAYLRARGGLLCTLSVAVYQYGLVMIPLLVLGGLGGVGAVCPSCGSSIASCTYDTDQRCPTITIVATNASAMAGVGVVSTVTLATLIRPRYLRIFGTNALQALVAMRRRPAAGTPFSITADTSKGDIVQAISAGRICQMEAVVLCARILDRPACISFSESPRHISSAFVLALFVGFAFQFGFCLSFGSANSAMCAMYCVLAIVTCGYNQTTLFTTASYCRLDPSWATLWVAMGDPRREQRPVASIL</sequence>
<evidence type="ECO:0000256" key="1">
    <source>
        <dbReference type="SAM" id="Phobius"/>
    </source>
</evidence>
<keyword evidence="3" id="KW-1185">Reference proteome</keyword>
<organism evidence="2 3">
    <name type="scientific">Emiliania huxleyi (strain CCMP1516)</name>
    <dbReference type="NCBI Taxonomy" id="280463"/>
    <lineage>
        <taxon>Eukaryota</taxon>
        <taxon>Haptista</taxon>
        <taxon>Haptophyta</taxon>
        <taxon>Prymnesiophyceae</taxon>
        <taxon>Isochrysidales</taxon>
        <taxon>Noelaerhabdaceae</taxon>
        <taxon>Emiliania</taxon>
    </lineage>
</organism>
<feature type="transmembrane region" description="Helical" evidence="1">
    <location>
        <begin position="218"/>
        <end position="240"/>
    </location>
</feature>
<keyword evidence="1" id="KW-0812">Transmembrane</keyword>
<dbReference type="EnsemblProtists" id="EOD27165">
    <property type="protein sequence ID" value="EOD27165"/>
    <property type="gene ID" value="EMIHUDRAFT_205121"/>
</dbReference>
<feature type="transmembrane region" description="Helical" evidence="1">
    <location>
        <begin position="377"/>
        <end position="397"/>
    </location>
</feature>
<protein>
    <submittedName>
        <fullName evidence="2">Uncharacterized protein</fullName>
    </submittedName>
</protein>
<keyword evidence="1" id="KW-0472">Membrane</keyword>
<feature type="transmembrane region" description="Helical" evidence="1">
    <location>
        <begin position="116"/>
        <end position="135"/>
    </location>
</feature>
<feature type="transmembrane region" description="Helical" evidence="1">
    <location>
        <begin position="272"/>
        <end position="297"/>
    </location>
</feature>
<dbReference type="RefSeq" id="XP_005779594.1">
    <property type="nucleotide sequence ID" value="XM_005779537.1"/>
</dbReference>
<dbReference type="Proteomes" id="UP000013827">
    <property type="component" value="Unassembled WGS sequence"/>
</dbReference>